<dbReference type="SMART" id="SM01092">
    <property type="entry name" value="CO_deh_flav_C"/>
    <property type="match status" value="1"/>
</dbReference>
<gene>
    <name evidence="5" type="primary">ndhF</name>
    <name evidence="5" type="ORF">MOMUL_18210</name>
</gene>
<dbReference type="OrthoDB" id="9789842at2"/>
<dbReference type="PATRIC" id="fig|1122241.3.peg.1931"/>
<dbReference type="SUPFAM" id="SSF55447">
    <property type="entry name" value="CO dehydrogenase flavoprotein C-terminal domain-like"/>
    <property type="match status" value="1"/>
</dbReference>
<dbReference type="GO" id="GO:0004854">
    <property type="term" value="F:xanthine dehydrogenase activity"/>
    <property type="evidence" value="ECO:0007669"/>
    <property type="project" value="InterPro"/>
</dbReference>
<dbReference type="Gene3D" id="3.30.43.10">
    <property type="entry name" value="Uridine Diphospho-n-acetylenolpyruvylglucosamine Reductase, domain 2"/>
    <property type="match status" value="1"/>
</dbReference>
<sequence>MYNIKEYYEAATLEEATELLAANPNLTIIAGGTDVLIKMHHGQIEKAELLSIRKIKSLQGIRKLEDGTIIIGPLTTFTQVVNDPVIKDNIPVLAEAALSMGGPQIRNVATIGGNICNGATSADSASTLFALNARLKLQSKLGERVVPIQEFYLGPGKVDLKAGEILTEIIVAPGDYQGYGGHYIKFSMRKVMDIATLGVAVICKIKERNIFADVRIGLGVAGPTPLRCREAEAFAKGKTISRETIAEIGKLAVKSTKARTSWRASKEYREHLVEELTQRALKAAIVKAGGEEIA</sequence>
<keyword evidence="1" id="KW-0285">Flavoprotein</keyword>
<evidence type="ECO:0000256" key="3">
    <source>
        <dbReference type="ARBA" id="ARBA00023002"/>
    </source>
</evidence>
<evidence type="ECO:0000256" key="2">
    <source>
        <dbReference type="ARBA" id="ARBA00022827"/>
    </source>
</evidence>
<dbReference type="GO" id="GO:0071949">
    <property type="term" value="F:FAD binding"/>
    <property type="evidence" value="ECO:0007669"/>
    <property type="project" value="InterPro"/>
</dbReference>
<dbReference type="Gene3D" id="3.30.465.10">
    <property type="match status" value="1"/>
</dbReference>
<dbReference type="InterPro" id="IPR016166">
    <property type="entry name" value="FAD-bd_PCMH"/>
</dbReference>
<evidence type="ECO:0000313" key="5">
    <source>
        <dbReference type="EMBL" id="KYH31939.1"/>
    </source>
</evidence>
<comment type="caution">
    <text evidence="5">The sequence shown here is derived from an EMBL/GenBank/DDBJ whole genome shotgun (WGS) entry which is preliminary data.</text>
</comment>
<organism evidence="5 6">
    <name type="scientific">Moorella mulderi DSM 14980</name>
    <dbReference type="NCBI Taxonomy" id="1122241"/>
    <lineage>
        <taxon>Bacteria</taxon>
        <taxon>Bacillati</taxon>
        <taxon>Bacillota</taxon>
        <taxon>Clostridia</taxon>
        <taxon>Neomoorellales</taxon>
        <taxon>Neomoorellaceae</taxon>
        <taxon>Neomoorella</taxon>
    </lineage>
</organism>
<protein>
    <submittedName>
        <fullName evidence="5">Nicotinate dehydrogenase FAD-subunit</fullName>
        <ecNumber evidence="5">1.17.1.5</ecNumber>
    </submittedName>
</protein>
<dbReference type="AlphaFoldDB" id="A0A151AW90"/>
<keyword evidence="3 5" id="KW-0560">Oxidoreductase</keyword>
<dbReference type="GO" id="GO:0002197">
    <property type="term" value="C:xanthine dehydrogenase complex"/>
    <property type="evidence" value="ECO:0007669"/>
    <property type="project" value="InterPro"/>
</dbReference>
<dbReference type="GO" id="GO:0050138">
    <property type="term" value="F:nicotinate dehydrogenase activity"/>
    <property type="evidence" value="ECO:0007669"/>
    <property type="project" value="UniProtKB-EC"/>
</dbReference>
<dbReference type="InterPro" id="IPR016169">
    <property type="entry name" value="FAD-bd_PCMH_sub2"/>
</dbReference>
<proteinExistence type="predicted"/>
<dbReference type="InterPro" id="IPR050031">
    <property type="entry name" value="XdhB_XDHase"/>
</dbReference>
<accession>A0A151AW90</accession>
<dbReference type="NCBIfam" id="NF007427">
    <property type="entry name" value="PRK09971.1"/>
    <property type="match status" value="1"/>
</dbReference>
<dbReference type="NCBIfam" id="NF043083">
    <property type="entry name" value="XdhB_XDHase"/>
    <property type="match status" value="1"/>
</dbReference>
<dbReference type="SUPFAM" id="SSF56176">
    <property type="entry name" value="FAD-binding/transporter-associated domain-like"/>
    <property type="match status" value="1"/>
</dbReference>
<evidence type="ECO:0000259" key="4">
    <source>
        <dbReference type="PROSITE" id="PS51387"/>
    </source>
</evidence>
<dbReference type="Pfam" id="PF00941">
    <property type="entry name" value="FAD_binding_5"/>
    <property type="match status" value="1"/>
</dbReference>
<dbReference type="InterPro" id="IPR036318">
    <property type="entry name" value="FAD-bd_PCMH-like_sf"/>
</dbReference>
<dbReference type="InterPro" id="IPR005107">
    <property type="entry name" value="CO_DH_flav_C"/>
</dbReference>
<name>A0A151AW90_9FIRM</name>
<dbReference type="RefSeq" id="WP_062284261.1">
    <property type="nucleotide sequence ID" value="NZ_LTBC01000006.1"/>
</dbReference>
<dbReference type="EC" id="1.17.1.5" evidence="5"/>
<feature type="domain" description="FAD-binding PCMH-type" evidence="4">
    <location>
        <begin position="1"/>
        <end position="176"/>
    </location>
</feature>
<evidence type="ECO:0000313" key="6">
    <source>
        <dbReference type="Proteomes" id="UP000075670"/>
    </source>
</evidence>
<keyword evidence="2" id="KW-0274">FAD</keyword>
<dbReference type="FunFam" id="3.30.465.10:FF:000017">
    <property type="entry name" value="Xanthine dehydrogenase, FAD binding subunit"/>
    <property type="match status" value="1"/>
</dbReference>
<dbReference type="PROSITE" id="PS51387">
    <property type="entry name" value="FAD_PCMH"/>
    <property type="match status" value="1"/>
</dbReference>
<keyword evidence="6" id="KW-1185">Reference proteome</keyword>
<evidence type="ECO:0000256" key="1">
    <source>
        <dbReference type="ARBA" id="ARBA00022630"/>
    </source>
</evidence>
<dbReference type="EMBL" id="LTBC01000006">
    <property type="protein sequence ID" value="KYH31939.1"/>
    <property type="molecule type" value="Genomic_DNA"/>
</dbReference>
<reference evidence="5 6" key="1">
    <citation type="submission" date="2016-02" db="EMBL/GenBank/DDBJ databases">
        <title>Genome sequence of Moorella mulderi DSM 14980.</title>
        <authorList>
            <person name="Poehlein A."/>
            <person name="Daniel R."/>
        </authorList>
    </citation>
    <scope>NUCLEOTIDE SEQUENCE [LARGE SCALE GENOMIC DNA]</scope>
    <source>
        <strain evidence="5 6">DSM 14980</strain>
    </source>
</reference>
<dbReference type="InterPro" id="IPR051312">
    <property type="entry name" value="Diverse_Substr_Oxidored"/>
</dbReference>
<dbReference type="PANTHER" id="PTHR42659">
    <property type="entry name" value="XANTHINE DEHYDROGENASE SUBUNIT C-RELATED"/>
    <property type="match status" value="1"/>
</dbReference>
<dbReference type="PANTHER" id="PTHR42659:SF9">
    <property type="entry name" value="XANTHINE DEHYDROGENASE FAD-BINDING SUBUNIT XDHB-RELATED"/>
    <property type="match status" value="1"/>
</dbReference>
<dbReference type="Proteomes" id="UP000075670">
    <property type="component" value="Unassembled WGS sequence"/>
</dbReference>
<dbReference type="InterPro" id="IPR016167">
    <property type="entry name" value="FAD-bd_PCMH_sub1"/>
</dbReference>
<dbReference type="Gene3D" id="3.30.390.50">
    <property type="entry name" value="CO dehydrogenase flavoprotein, C-terminal domain"/>
    <property type="match status" value="1"/>
</dbReference>
<dbReference type="InterPro" id="IPR036683">
    <property type="entry name" value="CO_DH_flav_C_dom_sf"/>
</dbReference>
<dbReference type="InterPro" id="IPR002346">
    <property type="entry name" value="Mopterin_DH_FAD-bd"/>
</dbReference>
<dbReference type="Pfam" id="PF03450">
    <property type="entry name" value="CO_deh_flav_C"/>
    <property type="match status" value="1"/>
</dbReference>